<evidence type="ECO:0000313" key="2">
    <source>
        <dbReference type="Proteomes" id="UP000440125"/>
    </source>
</evidence>
<dbReference type="EMBL" id="WFIY01000004">
    <property type="protein sequence ID" value="MUM64923.1"/>
    <property type="molecule type" value="Genomic_DNA"/>
</dbReference>
<protein>
    <submittedName>
        <fullName evidence="1">Uncharacterized protein</fullName>
    </submittedName>
</protein>
<name>A0A6A9QGL0_ACIIN</name>
<proteinExistence type="predicted"/>
<organism evidence="1 2">
    <name type="scientific">Acidianus infernus</name>
    <dbReference type="NCBI Taxonomy" id="12915"/>
    <lineage>
        <taxon>Archaea</taxon>
        <taxon>Thermoproteota</taxon>
        <taxon>Thermoprotei</taxon>
        <taxon>Sulfolobales</taxon>
        <taxon>Sulfolobaceae</taxon>
        <taxon>Acidianus</taxon>
    </lineage>
</organism>
<reference evidence="1 2" key="1">
    <citation type="submission" date="2019-10" db="EMBL/GenBank/DDBJ databases">
        <title>Genome Sequences from Six Type Strain Members of the Archaeal Family Sulfolobaceae: Acidianus ambivalens, Acidianus infernus, Metallosphaera prunae, Stygiolobus azoricus, Sulfolobus metallicus, and Sulfurisphaera ohwakuensis.</title>
        <authorList>
            <person name="Counts J.A."/>
            <person name="Kelly R.M."/>
        </authorList>
    </citation>
    <scope>NUCLEOTIDE SEQUENCE [LARGE SCALE GENOMIC DNA]</scope>
    <source>
        <strain evidence="1 2">DSM 3191</strain>
    </source>
</reference>
<keyword evidence="2" id="KW-1185">Reference proteome</keyword>
<evidence type="ECO:0000313" key="1">
    <source>
        <dbReference type="EMBL" id="MUM64923.1"/>
    </source>
</evidence>
<comment type="caution">
    <text evidence="1">The sequence shown here is derived from an EMBL/GenBank/DDBJ whole genome shotgun (WGS) entry which is preliminary data.</text>
</comment>
<sequence length="73" mass="8520">MIIFVILNLGVFTSIVSYYIQYKRAIKYADFYIFKKKYKIDAFVTSFNEDPEIVKTTLISVLIAAKSNCDVFF</sequence>
<accession>A0A6A9QGL0</accession>
<dbReference type="AlphaFoldDB" id="A0A6A9QGL0"/>
<dbReference type="Proteomes" id="UP000440125">
    <property type="component" value="Unassembled WGS sequence"/>
</dbReference>
<gene>
    <name evidence="1" type="ORF">D1867_06620</name>
</gene>
<dbReference type="RefSeq" id="WP_155863301.1">
    <property type="nucleotide sequence ID" value="NZ_WFIY01000004.1"/>
</dbReference>